<keyword evidence="1" id="KW-0547">Nucleotide-binding</keyword>
<keyword evidence="2" id="KW-0067">ATP-binding</keyword>
<accession>Q0AL79</accession>
<gene>
    <name evidence="5" type="ordered locus">Mmar10_2678</name>
</gene>
<dbReference type="PANTHER" id="PTHR42759:SF1">
    <property type="entry name" value="MAGNESIUM-CHELATASE SUBUNIT CHLD"/>
    <property type="match status" value="1"/>
</dbReference>
<protein>
    <submittedName>
        <fullName evidence="5">ATPase associated with various cellular activities, AAA_3</fullName>
    </submittedName>
</protein>
<dbReference type="SMART" id="SM00382">
    <property type="entry name" value="AAA"/>
    <property type="match status" value="1"/>
</dbReference>
<dbReference type="FunFam" id="3.40.50.300:FF:000640">
    <property type="entry name" value="MoxR family ATPase"/>
    <property type="match status" value="1"/>
</dbReference>
<keyword evidence="6" id="KW-1185">Reference proteome</keyword>
<dbReference type="GO" id="GO:0005524">
    <property type="term" value="F:ATP binding"/>
    <property type="evidence" value="ECO:0007669"/>
    <property type="project" value="UniProtKB-KW"/>
</dbReference>
<comment type="similarity">
    <text evidence="3">Belongs to the MoxR family.</text>
</comment>
<dbReference type="Pfam" id="PF07726">
    <property type="entry name" value="AAA_3"/>
    <property type="match status" value="1"/>
</dbReference>
<dbReference type="Gene3D" id="3.40.50.300">
    <property type="entry name" value="P-loop containing nucleotide triphosphate hydrolases"/>
    <property type="match status" value="1"/>
</dbReference>
<dbReference type="Proteomes" id="UP000001964">
    <property type="component" value="Chromosome"/>
</dbReference>
<dbReference type="GO" id="GO:0016887">
    <property type="term" value="F:ATP hydrolysis activity"/>
    <property type="evidence" value="ECO:0007669"/>
    <property type="project" value="InterPro"/>
</dbReference>
<organism evidence="5 6">
    <name type="scientific">Maricaulis maris (strain MCS10)</name>
    <name type="common">Caulobacter maris</name>
    <dbReference type="NCBI Taxonomy" id="394221"/>
    <lineage>
        <taxon>Bacteria</taxon>
        <taxon>Pseudomonadati</taxon>
        <taxon>Pseudomonadota</taxon>
        <taxon>Alphaproteobacteria</taxon>
        <taxon>Maricaulales</taxon>
        <taxon>Maricaulaceae</taxon>
        <taxon>Maricaulis</taxon>
    </lineage>
</organism>
<dbReference type="InterPro" id="IPR011703">
    <property type="entry name" value="ATPase_AAA-3"/>
</dbReference>
<dbReference type="PIRSF" id="PIRSF002849">
    <property type="entry name" value="AAA_ATPase_chaperone_MoxR_prd"/>
    <property type="match status" value="1"/>
</dbReference>
<dbReference type="SUPFAM" id="SSF52540">
    <property type="entry name" value="P-loop containing nucleoside triphosphate hydrolases"/>
    <property type="match status" value="1"/>
</dbReference>
<dbReference type="InterPro" id="IPR027417">
    <property type="entry name" value="P-loop_NTPase"/>
</dbReference>
<dbReference type="InterPro" id="IPR041628">
    <property type="entry name" value="ChlI/MoxR_AAA_lid"/>
</dbReference>
<dbReference type="KEGG" id="mmr:Mmar10_2678"/>
<evidence type="ECO:0000256" key="2">
    <source>
        <dbReference type="ARBA" id="ARBA00022840"/>
    </source>
</evidence>
<dbReference type="PANTHER" id="PTHR42759">
    <property type="entry name" value="MOXR FAMILY PROTEIN"/>
    <property type="match status" value="1"/>
</dbReference>
<dbReference type="Pfam" id="PF17863">
    <property type="entry name" value="AAA_lid_2"/>
    <property type="match status" value="1"/>
</dbReference>
<feature type="domain" description="AAA+ ATPase" evidence="4">
    <location>
        <begin position="39"/>
        <end position="180"/>
    </location>
</feature>
<dbReference type="InterPro" id="IPR050764">
    <property type="entry name" value="CbbQ/NirQ/NorQ/GpvN"/>
</dbReference>
<evidence type="ECO:0000259" key="4">
    <source>
        <dbReference type="SMART" id="SM00382"/>
    </source>
</evidence>
<sequence>MTLTLDQFAERAEALRTEIRKTIHGQDGVIDQLLVAVFARGHVLLEGPPGTAKTLLARSFASALSLDFGRVQFTPDLMPGDVLGANLFDFSSNSFRLVKGPVFTDILLADEINRAPPKTQAALLQAMNERTVTIDGTDHVLGGHFHVIATQNPIEQQGTYPLPEAQNDRFMFKLLLDFPGRDDELEILRRHALQPLDFNARTADVEKVISAADVEAAHALVDGIRLDEKILAYIVDLIRATRTDGDVREGASTRAADTLAAAVRASAALAGRDYAIPDDVQALFLPTLRHRILLGPTAEIEGRTPDDVLSAILSRIEVPR</sequence>
<reference evidence="5 6" key="1">
    <citation type="submission" date="2006-08" db="EMBL/GenBank/DDBJ databases">
        <title>Complete sequence of Maricaulis maris MCS10.</title>
        <authorList>
            <consortium name="US DOE Joint Genome Institute"/>
            <person name="Copeland A."/>
            <person name="Lucas S."/>
            <person name="Lapidus A."/>
            <person name="Barry K."/>
            <person name="Detter J.C."/>
            <person name="Glavina del Rio T."/>
            <person name="Hammon N."/>
            <person name="Israni S."/>
            <person name="Dalin E."/>
            <person name="Tice H."/>
            <person name="Pitluck S."/>
            <person name="Saunders E."/>
            <person name="Brettin T."/>
            <person name="Bruce D."/>
            <person name="Han C."/>
            <person name="Tapia R."/>
            <person name="Gilna P."/>
            <person name="Schmutz J."/>
            <person name="Larimer F."/>
            <person name="Land M."/>
            <person name="Hauser L."/>
            <person name="Kyrpides N."/>
            <person name="Mikhailova N."/>
            <person name="Viollier P."/>
            <person name="Stephens C."/>
            <person name="Richardson P."/>
        </authorList>
    </citation>
    <scope>NUCLEOTIDE SEQUENCE [LARGE SCALE GENOMIC DNA]</scope>
    <source>
        <strain evidence="5 6">MCS10</strain>
    </source>
</reference>
<dbReference type="OrthoDB" id="9808397at2"/>
<dbReference type="eggNOG" id="COG0714">
    <property type="taxonomic scope" value="Bacteria"/>
</dbReference>
<dbReference type="EMBL" id="CP000449">
    <property type="protein sequence ID" value="ABI66964.1"/>
    <property type="molecule type" value="Genomic_DNA"/>
</dbReference>
<evidence type="ECO:0000256" key="1">
    <source>
        <dbReference type="ARBA" id="ARBA00022741"/>
    </source>
</evidence>
<dbReference type="STRING" id="394221.Mmar10_2678"/>
<dbReference type="HOGENOM" id="CLU_034716_2_0_5"/>
<dbReference type="CDD" id="cd00009">
    <property type="entry name" value="AAA"/>
    <property type="match status" value="1"/>
</dbReference>
<proteinExistence type="inferred from homology"/>
<dbReference type="Gene3D" id="1.10.8.80">
    <property type="entry name" value="Magnesium chelatase subunit I, C-Terminal domain"/>
    <property type="match status" value="1"/>
</dbReference>
<dbReference type="InterPro" id="IPR003593">
    <property type="entry name" value="AAA+_ATPase"/>
</dbReference>
<evidence type="ECO:0000313" key="6">
    <source>
        <dbReference type="Proteomes" id="UP000001964"/>
    </source>
</evidence>
<evidence type="ECO:0000256" key="3">
    <source>
        <dbReference type="ARBA" id="ARBA00061607"/>
    </source>
</evidence>
<dbReference type="AlphaFoldDB" id="Q0AL79"/>
<evidence type="ECO:0000313" key="5">
    <source>
        <dbReference type="EMBL" id="ABI66964.1"/>
    </source>
</evidence>
<name>Q0AL79_MARMM</name>